<dbReference type="OrthoDB" id="9981546at2759"/>
<dbReference type="InterPro" id="IPR001810">
    <property type="entry name" value="F-box_dom"/>
</dbReference>
<reference evidence="3" key="1">
    <citation type="journal article" date="2015" name="Genome Announc.">
        <title>Genome sequence of the AIDS-associated pathogen Penicillium marneffei (ATCC18224) and its near taxonomic relative Talaromyces stipitatus (ATCC10500).</title>
        <authorList>
            <person name="Nierman W.C."/>
            <person name="Fedorova-Abrams N.D."/>
            <person name="Andrianopoulos A."/>
        </authorList>
    </citation>
    <scope>NUCLEOTIDE SEQUENCE [LARGE SCALE GENOMIC DNA]</scope>
    <source>
        <strain evidence="3">ATCC 18224 / CBS 334.59 / QM 7333</strain>
    </source>
</reference>
<proteinExistence type="predicted"/>
<accession>B6QS63</accession>
<gene>
    <name evidence="2" type="ORF">PMAA_048840</name>
</gene>
<keyword evidence="3" id="KW-1185">Reference proteome</keyword>
<feature type="domain" description="F-box" evidence="1">
    <location>
        <begin position="9"/>
        <end position="55"/>
    </location>
</feature>
<dbReference type="Proteomes" id="UP000001294">
    <property type="component" value="Unassembled WGS sequence"/>
</dbReference>
<evidence type="ECO:0000259" key="1">
    <source>
        <dbReference type="PROSITE" id="PS50181"/>
    </source>
</evidence>
<dbReference type="SUPFAM" id="SSF81383">
    <property type="entry name" value="F-box domain"/>
    <property type="match status" value="1"/>
</dbReference>
<dbReference type="AlphaFoldDB" id="B6QS63"/>
<name>B6QS63_TALMQ</name>
<organism evidence="2 3">
    <name type="scientific">Talaromyces marneffei (strain ATCC 18224 / CBS 334.59 / QM 7333)</name>
    <name type="common">Penicillium marneffei</name>
    <dbReference type="NCBI Taxonomy" id="441960"/>
    <lineage>
        <taxon>Eukaryota</taxon>
        <taxon>Fungi</taxon>
        <taxon>Dikarya</taxon>
        <taxon>Ascomycota</taxon>
        <taxon>Pezizomycotina</taxon>
        <taxon>Eurotiomycetes</taxon>
        <taxon>Eurotiomycetidae</taxon>
        <taxon>Eurotiales</taxon>
        <taxon>Trichocomaceae</taxon>
        <taxon>Talaromyces</taxon>
        <taxon>Talaromyces sect. Talaromyces</taxon>
    </lineage>
</organism>
<dbReference type="PhylomeDB" id="B6QS63"/>
<dbReference type="InterPro" id="IPR036047">
    <property type="entry name" value="F-box-like_dom_sf"/>
</dbReference>
<sequence>MAAIDSMTFTPLYTLPNEILVQILNPLATRALLPLASVSHRFHDVVLRILHYRLLLISSLKDYTLLLECFHPVSKLTDPHFFCTYIGTPGLNDKYEGKGSLYEGCKSAEYLGRLSNVYSCFRPEIDTTAIQNDDTIDDDHDNNEPEGQPLVKKEVNLDGLEDFSQLCSIVNLVKIMPNSRILISAVTVEDGIIRVWRDWLKRKAKKDQHDATTNMQRTDDEDDVLWVNNEKTVGLKLRVKEKKCNRPMLPVLMHRDEEEEEPVSYEVEIEELRIRTTRLLLTVEKSVSEQQSYPNAVIIGSRHIFPPA</sequence>
<dbReference type="Pfam" id="PF12937">
    <property type="entry name" value="F-box-like"/>
    <property type="match status" value="1"/>
</dbReference>
<dbReference type="HOGENOM" id="CLU_044875_0_0_1"/>
<dbReference type="VEuPathDB" id="FungiDB:PMAA_048840"/>
<dbReference type="PROSITE" id="PS50181">
    <property type="entry name" value="FBOX"/>
    <property type="match status" value="1"/>
</dbReference>
<dbReference type="EMBL" id="DS995904">
    <property type="protein sequence ID" value="EEA21081.1"/>
    <property type="molecule type" value="Genomic_DNA"/>
</dbReference>
<dbReference type="CDD" id="cd09917">
    <property type="entry name" value="F-box_SF"/>
    <property type="match status" value="1"/>
</dbReference>
<protein>
    <submittedName>
        <fullName evidence="2">F-box domain protein</fullName>
    </submittedName>
</protein>
<evidence type="ECO:0000313" key="3">
    <source>
        <dbReference type="Proteomes" id="UP000001294"/>
    </source>
</evidence>
<evidence type="ECO:0000313" key="2">
    <source>
        <dbReference type="EMBL" id="EEA21081.1"/>
    </source>
</evidence>